<proteinExistence type="predicted"/>
<feature type="domain" description="NAC" evidence="2">
    <location>
        <begin position="1"/>
        <end position="166"/>
    </location>
</feature>
<gene>
    <name evidence="3" type="ORF">GUJ93_ZPchr0001g30563</name>
</gene>
<sequence>MSAGHRVAAPVRARADHLLSPASGGELQLREQDGGVTLLLHLRGRRLQRRARSPHDAVPRSFPPACSGDGEEVWYFFSPARRKTARGQRRARTVDRGEGCWHSEAGVKAVLDGGQRRIGHRQFFSFMKKDDDRRPVRTGWLMVELGLDRKQQDRTEHSVLCKIYFTKRTPASPVGVRRSAVELSGLKRNAVGELITHPTSPSKETSSHRRDGTCEASGESTGVSAVAGPIHDDGQDEPRAWPETSSVGDTSGGAEEEEDCNCITSASIDGPNYDHYDPGPMVNAASHDAMDADPDTCTAHVGTRHVTTDDEMRYTVVVVGARDIGGIVSDDDMDEDNAPASSPDDPSFLGRRTS</sequence>
<dbReference type="AlphaFoldDB" id="A0A8J5S0G8"/>
<reference evidence="3" key="1">
    <citation type="journal article" date="2021" name="bioRxiv">
        <title>Whole Genome Assembly and Annotation of Northern Wild Rice, Zizania palustris L., Supports a Whole Genome Duplication in the Zizania Genus.</title>
        <authorList>
            <person name="Haas M."/>
            <person name="Kono T."/>
            <person name="Macchietto M."/>
            <person name="Millas R."/>
            <person name="McGilp L."/>
            <person name="Shao M."/>
            <person name="Duquette J."/>
            <person name="Hirsch C.N."/>
            <person name="Kimball J."/>
        </authorList>
    </citation>
    <scope>NUCLEOTIDE SEQUENCE</scope>
    <source>
        <tissue evidence="3">Fresh leaf tissue</tissue>
    </source>
</reference>
<dbReference type="PROSITE" id="PS51005">
    <property type="entry name" value="NAC"/>
    <property type="match status" value="1"/>
</dbReference>
<dbReference type="Proteomes" id="UP000729402">
    <property type="component" value="Unassembled WGS sequence"/>
</dbReference>
<evidence type="ECO:0000256" key="1">
    <source>
        <dbReference type="SAM" id="MobiDB-lite"/>
    </source>
</evidence>
<evidence type="ECO:0000313" key="3">
    <source>
        <dbReference type="EMBL" id="KAG8055868.1"/>
    </source>
</evidence>
<feature type="region of interest" description="Disordered" evidence="1">
    <location>
        <begin position="326"/>
        <end position="354"/>
    </location>
</feature>
<dbReference type="InterPro" id="IPR003441">
    <property type="entry name" value="NAC-dom"/>
</dbReference>
<organism evidence="3 4">
    <name type="scientific">Zizania palustris</name>
    <name type="common">Northern wild rice</name>
    <dbReference type="NCBI Taxonomy" id="103762"/>
    <lineage>
        <taxon>Eukaryota</taxon>
        <taxon>Viridiplantae</taxon>
        <taxon>Streptophyta</taxon>
        <taxon>Embryophyta</taxon>
        <taxon>Tracheophyta</taxon>
        <taxon>Spermatophyta</taxon>
        <taxon>Magnoliopsida</taxon>
        <taxon>Liliopsida</taxon>
        <taxon>Poales</taxon>
        <taxon>Poaceae</taxon>
        <taxon>BOP clade</taxon>
        <taxon>Oryzoideae</taxon>
        <taxon>Oryzeae</taxon>
        <taxon>Zizaniinae</taxon>
        <taxon>Zizania</taxon>
    </lineage>
</organism>
<dbReference type="PANTHER" id="PTHR31719">
    <property type="entry name" value="NAC TRANSCRIPTION FACTOR 56"/>
    <property type="match status" value="1"/>
</dbReference>
<evidence type="ECO:0000313" key="4">
    <source>
        <dbReference type="Proteomes" id="UP000729402"/>
    </source>
</evidence>
<keyword evidence="4" id="KW-1185">Reference proteome</keyword>
<name>A0A8J5S0G8_ZIZPA</name>
<dbReference type="EMBL" id="JAAALK010000288">
    <property type="protein sequence ID" value="KAG8055868.1"/>
    <property type="molecule type" value="Genomic_DNA"/>
</dbReference>
<dbReference type="GO" id="GO:0003677">
    <property type="term" value="F:DNA binding"/>
    <property type="evidence" value="ECO:0007669"/>
    <property type="project" value="InterPro"/>
</dbReference>
<comment type="caution">
    <text evidence="3">The sequence shown here is derived from an EMBL/GenBank/DDBJ whole genome shotgun (WGS) entry which is preliminary data.</text>
</comment>
<protein>
    <recommendedName>
        <fullName evidence="2">NAC domain-containing protein</fullName>
    </recommendedName>
</protein>
<dbReference type="Pfam" id="PF02365">
    <property type="entry name" value="NAM"/>
    <property type="match status" value="1"/>
</dbReference>
<evidence type="ECO:0000259" key="2">
    <source>
        <dbReference type="PROSITE" id="PS51005"/>
    </source>
</evidence>
<feature type="compositionally biased region" description="Basic and acidic residues" evidence="1">
    <location>
        <begin position="230"/>
        <end position="240"/>
    </location>
</feature>
<accession>A0A8J5S0G8</accession>
<feature type="region of interest" description="Disordered" evidence="1">
    <location>
        <begin position="194"/>
        <end position="258"/>
    </location>
</feature>
<dbReference type="GO" id="GO:0006355">
    <property type="term" value="P:regulation of DNA-templated transcription"/>
    <property type="evidence" value="ECO:0007669"/>
    <property type="project" value="InterPro"/>
</dbReference>
<reference evidence="3" key="2">
    <citation type="submission" date="2021-02" db="EMBL/GenBank/DDBJ databases">
        <authorList>
            <person name="Kimball J.A."/>
            <person name="Haas M.W."/>
            <person name="Macchietto M."/>
            <person name="Kono T."/>
            <person name="Duquette J."/>
            <person name="Shao M."/>
        </authorList>
    </citation>
    <scope>NUCLEOTIDE SEQUENCE</scope>
    <source>
        <tissue evidence="3">Fresh leaf tissue</tissue>
    </source>
</reference>
<dbReference type="PANTHER" id="PTHR31719:SF179">
    <property type="entry name" value="OS08G0148400 PROTEIN"/>
    <property type="match status" value="1"/>
</dbReference>